<comment type="caution">
    <text evidence="1">The sequence shown here is derived from an EMBL/GenBank/DDBJ whole genome shotgun (WGS) entry which is preliminary data.</text>
</comment>
<protein>
    <submittedName>
        <fullName evidence="1">Uncharacterized protein</fullName>
    </submittedName>
</protein>
<sequence length="61" mass="6663">MLFDIFPISFSLAILTSNCKLPFSISSIAPKISETGITILFAMRSIKKTAIKMAIIPTTDN</sequence>
<reference evidence="1" key="1">
    <citation type="submission" date="2019-08" db="EMBL/GenBank/DDBJ databases">
        <authorList>
            <person name="Kucharzyk K."/>
            <person name="Murdoch R.W."/>
            <person name="Higgins S."/>
            <person name="Loffler F."/>
        </authorList>
    </citation>
    <scope>NUCLEOTIDE SEQUENCE</scope>
</reference>
<organism evidence="1">
    <name type="scientific">bioreactor metagenome</name>
    <dbReference type="NCBI Taxonomy" id="1076179"/>
    <lineage>
        <taxon>unclassified sequences</taxon>
        <taxon>metagenomes</taxon>
        <taxon>ecological metagenomes</taxon>
    </lineage>
</organism>
<proteinExistence type="predicted"/>
<gene>
    <name evidence="1" type="ORF">SDC9_169792</name>
</gene>
<evidence type="ECO:0000313" key="1">
    <source>
        <dbReference type="EMBL" id="MPN22409.1"/>
    </source>
</evidence>
<accession>A0A645G9D1</accession>
<dbReference type="AlphaFoldDB" id="A0A645G9D1"/>
<dbReference type="EMBL" id="VSSQ01070633">
    <property type="protein sequence ID" value="MPN22409.1"/>
    <property type="molecule type" value="Genomic_DNA"/>
</dbReference>
<name>A0A645G9D1_9ZZZZ</name>